<reference evidence="2 3" key="1">
    <citation type="submission" date="2024-01" db="EMBL/GenBank/DDBJ databases">
        <authorList>
            <person name="Waweru B."/>
        </authorList>
    </citation>
    <scope>NUCLEOTIDE SEQUENCE [LARGE SCALE GENOMIC DNA]</scope>
</reference>
<keyword evidence="3" id="KW-1185">Reference proteome</keyword>
<dbReference type="AlphaFoldDB" id="A0AAV1SEU7"/>
<feature type="region of interest" description="Disordered" evidence="1">
    <location>
        <begin position="1"/>
        <end position="23"/>
    </location>
</feature>
<gene>
    <name evidence="2" type="ORF">DCAF_LOCUS22035</name>
</gene>
<sequence length="91" mass="10208">MKLPHWSEAVEQRPSSVSHEKGNPDIYALVTGTDMTRRTSKVMLDMMVIDDSGSRIVLMALMGKNMDICISVAYGTDAHLGRFWTFTIAWS</sequence>
<evidence type="ECO:0000313" key="3">
    <source>
        <dbReference type="Proteomes" id="UP001314170"/>
    </source>
</evidence>
<evidence type="ECO:0000256" key="1">
    <source>
        <dbReference type="SAM" id="MobiDB-lite"/>
    </source>
</evidence>
<accession>A0AAV1SEU7</accession>
<name>A0AAV1SEU7_9ROSI</name>
<organism evidence="2 3">
    <name type="scientific">Dovyalis caffra</name>
    <dbReference type="NCBI Taxonomy" id="77055"/>
    <lineage>
        <taxon>Eukaryota</taxon>
        <taxon>Viridiplantae</taxon>
        <taxon>Streptophyta</taxon>
        <taxon>Embryophyta</taxon>
        <taxon>Tracheophyta</taxon>
        <taxon>Spermatophyta</taxon>
        <taxon>Magnoliopsida</taxon>
        <taxon>eudicotyledons</taxon>
        <taxon>Gunneridae</taxon>
        <taxon>Pentapetalae</taxon>
        <taxon>rosids</taxon>
        <taxon>fabids</taxon>
        <taxon>Malpighiales</taxon>
        <taxon>Salicaceae</taxon>
        <taxon>Flacourtieae</taxon>
        <taxon>Dovyalis</taxon>
    </lineage>
</organism>
<dbReference type="EMBL" id="CAWUPB010001173">
    <property type="protein sequence ID" value="CAK7349322.1"/>
    <property type="molecule type" value="Genomic_DNA"/>
</dbReference>
<evidence type="ECO:0000313" key="2">
    <source>
        <dbReference type="EMBL" id="CAK7349322.1"/>
    </source>
</evidence>
<dbReference type="Proteomes" id="UP001314170">
    <property type="component" value="Unassembled WGS sequence"/>
</dbReference>
<proteinExistence type="predicted"/>
<protein>
    <submittedName>
        <fullName evidence="2">Uncharacterized protein</fullName>
    </submittedName>
</protein>
<comment type="caution">
    <text evidence="2">The sequence shown here is derived from an EMBL/GenBank/DDBJ whole genome shotgun (WGS) entry which is preliminary data.</text>
</comment>